<evidence type="ECO:0000256" key="6">
    <source>
        <dbReference type="ARBA" id="ARBA00022847"/>
    </source>
</evidence>
<feature type="transmembrane region" description="Helical" evidence="14">
    <location>
        <begin position="27"/>
        <end position="48"/>
    </location>
</feature>
<evidence type="ECO:0000313" key="15">
    <source>
        <dbReference type="EMBL" id="TCJ16954.1"/>
    </source>
</evidence>
<evidence type="ECO:0000256" key="4">
    <source>
        <dbReference type="ARBA" id="ARBA00022475"/>
    </source>
</evidence>
<keyword evidence="5 14" id="KW-0812">Transmembrane</keyword>
<dbReference type="InterPro" id="IPR001734">
    <property type="entry name" value="Na/solute_symporter"/>
</dbReference>
<dbReference type="GO" id="GO:0015293">
    <property type="term" value="F:symporter activity"/>
    <property type="evidence" value="ECO:0007669"/>
    <property type="project" value="UniProtKB-KW"/>
</dbReference>
<evidence type="ECO:0000256" key="5">
    <source>
        <dbReference type="ARBA" id="ARBA00022692"/>
    </source>
</evidence>
<dbReference type="OrthoDB" id="9789704at2"/>
<keyword evidence="6" id="KW-0769">Symport</keyword>
<organism evidence="15 16">
    <name type="scientific">Rubrobacter taiwanensis</name>
    <dbReference type="NCBI Taxonomy" id="185139"/>
    <lineage>
        <taxon>Bacteria</taxon>
        <taxon>Bacillati</taxon>
        <taxon>Actinomycetota</taxon>
        <taxon>Rubrobacteria</taxon>
        <taxon>Rubrobacterales</taxon>
        <taxon>Rubrobacteraceae</taxon>
        <taxon>Rubrobacter</taxon>
    </lineage>
</organism>
<protein>
    <submittedName>
        <fullName evidence="15">Sodium:solute symporter family protein</fullName>
    </submittedName>
</protein>
<feature type="transmembrane region" description="Helical" evidence="14">
    <location>
        <begin position="254"/>
        <end position="274"/>
    </location>
</feature>
<evidence type="ECO:0000256" key="10">
    <source>
        <dbReference type="ARBA" id="ARBA00023136"/>
    </source>
</evidence>
<dbReference type="Proteomes" id="UP000295244">
    <property type="component" value="Unassembled WGS sequence"/>
</dbReference>
<dbReference type="PANTHER" id="PTHR48086">
    <property type="entry name" value="SODIUM/PROLINE SYMPORTER-RELATED"/>
    <property type="match status" value="1"/>
</dbReference>
<feature type="transmembrane region" description="Helical" evidence="14">
    <location>
        <begin position="181"/>
        <end position="210"/>
    </location>
</feature>
<feature type="transmembrane region" description="Helical" evidence="14">
    <location>
        <begin position="106"/>
        <end position="124"/>
    </location>
</feature>
<dbReference type="CDD" id="cd10322">
    <property type="entry name" value="SLC5sbd"/>
    <property type="match status" value="1"/>
</dbReference>
<dbReference type="RefSeq" id="WP_132691303.1">
    <property type="nucleotide sequence ID" value="NZ_SKBU01000015.1"/>
</dbReference>
<keyword evidence="4" id="KW-1003">Cell membrane</keyword>
<feature type="transmembrane region" description="Helical" evidence="14">
    <location>
        <begin position="131"/>
        <end position="152"/>
    </location>
</feature>
<feature type="transmembrane region" description="Helical" evidence="14">
    <location>
        <begin position="380"/>
        <end position="400"/>
    </location>
</feature>
<evidence type="ECO:0000256" key="1">
    <source>
        <dbReference type="ARBA" id="ARBA00004651"/>
    </source>
</evidence>
<name>A0A4R1BI89_9ACTN</name>
<evidence type="ECO:0000256" key="3">
    <source>
        <dbReference type="ARBA" id="ARBA00022448"/>
    </source>
</evidence>
<evidence type="ECO:0000256" key="12">
    <source>
        <dbReference type="ARBA" id="ARBA00033708"/>
    </source>
</evidence>
<feature type="transmembrane region" description="Helical" evidence="14">
    <location>
        <begin position="230"/>
        <end position="248"/>
    </location>
</feature>
<evidence type="ECO:0000313" key="16">
    <source>
        <dbReference type="Proteomes" id="UP000295244"/>
    </source>
</evidence>
<evidence type="ECO:0000256" key="7">
    <source>
        <dbReference type="ARBA" id="ARBA00022989"/>
    </source>
</evidence>
<comment type="caution">
    <text evidence="15">The sequence shown here is derived from an EMBL/GenBank/DDBJ whole genome shotgun (WGS) entry which is preliminary data.</text>
</comment>
<dbReference type="EMBL" id="SKBU01000015">
    <property type="protein sequence ID" value="TCJ16954.1"/>
    <property type="molecule type" value="Genomic_DNA"/>
</dbReference>
<comment type="catalytic activity">
    <reaction evidence="12">
        <text>L-proline(in) + Na(+)(in) = L-proline(out) + Na(+)(out)</text>
        <dbReference type="Rhea" id="RHEA:28967"/>
        <dbReference type="ChEBI" id="CHEBI:29101"/>
        <dbReference type="ChEBI" id="CHEBI:60039"/>
    </reaction>
</comment>
<dbReference type="Pfam" id="PF00474">
    <property type="entry name" value="SSF"/>
    <property type="match status" value="1"/>
</dbReference>
<dbReference type="Gene3D" id="1.20.1730.10">
    <property type="entry name" value="Sodium/glucose cotransporter"/>
    <property type="match status" value="1"/>
</dbReference>
<feature type="transmembrane region" description="Helical" evidence="14">
    <location>
        <begin position="311"/>
        <end position="336"/>
    </location>
</feature>
<reference evidence="15 16" key="1">
    <citation type="submission" date="2019-03" db="EMBL/GenBank/DDBJ databases">
        <title>Whole genome sequence of a novel Rubrobacter taiwanensis strain, isolated from Yellowstone National Park.</title>
        <authorList>
            <person name="Freed S."/>
            <person name="Ramaley R.F."/>
            <person name="Kyndt J.A."/>
        </authorList>
    </citation>
    <scope>NUCLEOTIDE SEQUENCE [LARGE SCALE GENOMIC DNA]</scope>
    <source>
        <strain evidence="15 16">Yellowstone</strain>
    </source>
</reference>
<feature type="transmembrane region" description="Helical" evidence="14">
    <location>
        <begin position="286"/>
        <end position="305"/>
    </location>
</feature>
<evidence type="ECO:0000256" key="13">
    <source>
        <dbReference type="RuleBase" id="RU362091"/>
    </source>
</evidence>
<dbReference type="PROSITE" id="PS50283">
    <property type="entry name" value="NA_SOLUT_SYMP_3"/>
    <property type="match status" value="1"/>
</dbReference>
<keyword evidence="10 14" id="KW-0472">Membrane</keyword>
<keyword evidence="16" id="KW-1185">Reference proteome</keyword>
<comment type="similarity">
    <text evidence="2 13">Belongs to the sodium:solute symporter (SSF) (TC 2.A.21) family.</text>
</comment>
<gene>
    <name evidence="15" type="ORF">E0L93_09690</name>
</gene>
<evidence type="ECO:0000256" key="14">
    <source>
        <dbReference type="SAM" id="Phobius"/>
    </source>
</evidence>
<comment type="subcellular location">
    <subcellularLocation>
        <location evidence="1">Cell membrane</location>
        <topology evidence="1">Multi-pass membrane protein</topology>
    </subcellularLocation>
</comment>
<dbReference type="InterPro" id="IPR038377">
    <property type="entry name" value="Na/Glc_symporter_sf"/>
</dbReference>
<evidence type="ECO:0000256" key="9">
    <source>
        <dbReference type="ARBA" id="ARBA00023065"/>
    </source>
</evidence>
<evidence type="ECO:0000256" key="8">
    <source>
        <dbReference type="ARBA" id="ARBA00023053"/>
    </source>
</evidence>
<dbReference type="GO" id="GO:0005886">
    <property type="term" value="C:plasma membrane"/>
    <property type="evidence" value="ECO:0007669"/>
    <property type="project" value="UniProtKB-SubCell"/>
</dbReference>
<keyword evidence="3" id="KW-0813">Transport</keyword>
<keyword evidence="11" id="KW-0739">Sodium transport</keyword>
<evidence type="ECO:0000256" key="2">
    <source>
        <dbReference type="ARBA" id="ARBA00006434"/>
    </source>
</evidence>
<evidence type="ECO:0000256" key="11">
    <source>
        <dbReference type="ARBA" id="ARBA00023201"/>
    </source>
</evidence>
<dbReference type="GO" id="GO:0006814">
    <property type="term" value="P:sodium ion transport"/>
    <property type="evidence" value="ECO:0007669"/>
    <property type="project" value="UniProtKB-KW"/>
</dbReference>
<keyword evidence="9" id="KW-0406">Ion transport</keyword>
<proteinExistence type="inferred from homology"/>
<dbReference type="InterPro" id="IPR050277">
    <property type="entry name" value="Sodium:Solute_Symporter"/>
</dbReference>
<feature type="transmembrane region" description="Helical" evidence="14">
    <location>
        <begin position="55"/>
        <end position="75"/>
    </location>
</feature>
<dbReference type="AlphaFoldDB" id="A0A4R1BI89"/>
<keyword evidence="8" id="KW-0915">Sodium</keyword>
<keyword evidence="7 14" id="KW-1133">Transmembrane helix</keyword>
<accession>A0A4R1BI89</accession>
<sequence>MPLSTTVVLIGAGLVLSEVTGISFPVMIIVFVLALLVFAALGGMFGVVVTDTLMFFTMLAVAVIIAPIIMAQVGFADMRALSDSYPGYWTIAGAEGRPLGFSLSQFLVWVLFFTCTPALVSRVFPAKNDFVILRAAIIGIFLVPFMQIPVFLAASAMRVLEPGIEETDRVMIVAFLEHVPAVLGGVGLAALMAAIMSTASTLFVLAGFGLSRDLYENLRSERISERHRMIVSRTAQVIVGLVVAAIAIAQPAAIYWISIWAGALFAVGWLPTVVAGLEWRRMNAKAAMVSMLVGVVSFIGITELVNREMVALPLFLDPLMVAFALAVISLVVVALLTRPTEREVEYFQQMKGARASDITIRDVLSKPGGLAKLKQEYRNIYAIAIFFLVLSVVVWGYFFFNLGL</sequence>
<dbReference type="PANTHER" id="PTHR48086:SF3">
    <property type="entry name" value="SODIUM_PROLINE SYMPORTER"/>
    <property type="match status" value="1"/>
</dbReference>